<dbReference type="AlphaFoldDB" id="A0A0E9PLW2"/>
<organism evidence="1">
    <name type="scientific">Anguilla anguilla</name>
    <name type="common">European freshwater eel</name>
    <name type="synonym">Muraena anguilla</name>
    <dbReference type="NCBI Taxonomy" id="7936"/>
    <lineage>
        <taxon>Eukaryota</taxon>
        <taxon>Metazoa</taxon>
        <taxon>Chordata</taxon>
        <taxon>Craniata</taxon>
        <taxon>Vertebrata</taxon>
        <taxon>Euteleostomi</taxon>
        <taxon>Actinopterygii</taxon>
        <taxon>Neopterygii</taxon>
        <taxon>Teleostei</taxon>
        <taxon>Anguilliformes</taxon>
        <taxon>Anguillidae</taxon>
        <taxon>Anguilla</taxon>
    </lineage>
</organism>
<evidence type="ECO:0000313" key="1">
    <source>
        <dbReference type="EMBL" id="JAH04808.1"/>
    </source>
</evidence>
<reference evidence="1" key="2">
    <citation type="journal article" date="2015" name="Fish Shellfish Immunol.">
        <title>Early steps in the European eel (Anguilla anguilla)-Vibrio vulnificus interaction in the gills: Role of the RtxA13 toxin.</title>
        <authorList>
            <person name="Callol A."/>
            <person name="Pajuelo D."/>
            <person name="Ebbesson L."/>
            <person name="Teles M."/>
            <person name="MacKenzie S."/>
            <person name="Amaro C."/>
        </authorList>
    </citation>
    <scope>NUCLEOTIDE SEQUENCE</scope>
</reference>
<dbReference type="EMBL" id="GBXM01103769">
    <property type="protein sequence ID" value="JAH04808.1"/>
    <property type="molecule type" value="Transcribed_RNA"/>
</dbReference>
<name>A0A0E9PLW2_ANGAN</name>
<sequence>MEFHKPAVSKETIHRRRGVLAVRPASVGAFAPLCRGAAWGALPPSHGLLATKLRTTSS</sequence>
<proteinExistence type="predicted"/>
<accession>A0A0E9PLW2</accession>
<reference evidence="1" key="1">
    <citation type="submission" date="2014-11" db="EMBL/GenBank/DDBJ databases">
        <authorList>
            <person name="Amaro Gonzalez C."/>
        </authorList>
    </citation>
    <scope>NUCLEOTIDE SEQUENCE</scope>
</reference>
<protein>
    <submittedName>
        <fullName evidence="1">Uncharacterized protein</fullName>
    </submittedName>
</protein>